<dbReference type="SUPFAM" id="SSF158446">
    <property type="entry name" value="IVS-encoded protein-like"/>
    <property type="match status" value="1"/>
</dbReference>
<proteinExistence type="predicted"/>
<keyword evidence="1" id="KW-0175">Coiled coil</keyword>
<name>B3ELW6_CHLPB</name>
<feature type="coiled-coil region" evidence="1">
    <location>
        <begin position="15"/>
        <end position="42"/>
    </location>
</feature>
<dbReference type="Gene3D" id="1.20.1440.60">
    <property type="entry name" value="23S rRNA-intervening sequence"/>
    <property type="match status" value="1"/>
</dbReference>
<protein>
    <recommendedName>
        <fullName evidence="3">Four helix bundle protein</fullName>
    </recommendedName>
</protein>
<dbReference type="InterPro" id="IPR036583">
    <property type="entry name" value="23S_rRNA_IVS_sf"/>
</dbReference>
<organism evidence="2">
    <name type="scientific">Chlorobium phaeobacteroides (strain BS1)</name>
    <dbReference type="NCBI Taxonomy" id="331678"/>
    <lineage>
        <taxon>Bacteria</taxon>
        <taxon>Pseudomonadati</taxon>
        <taxon>Chlorobiota</taxon>
        <taxon>Chlorobiia</taxon>
        <taxon>Chlorobiales</taxon>
        <taxon>Chlorobiaceae</taxon>
        <taxon>Chlorobium/Pelodictyon group</taxon>
        <taxon>Chlorobium</taxon>
    </lineage>
</organism>
<dbReference type="HOGENOM" id="CLU_3197722_0_0_10"/>
<accession>B3ELW6</accession>
<dbReference type="AlphaFoldDB" id="B3ELW6"/>
<dbReference type="EMBL" id="CP001101">
    <property type="protein sequence ID" value="ACE04807.1"/>
    <property type="molecule type" value="Genomic_DNA"/>
</dbReference>
<evidence type="ECO:0008006" key="3">
    <source>
        <dbReference type="Google" id="ProtNLM"/>
    </source>
</evidence>
<dbReference type="KEGG" id="cpb:Cphamn1_1890"/>
<evidence type="ECO:0000313" key="2">
    <source>
        <dbReference type="EMBL" id="ACE04807.1"/>
    </source>
</evidence>
<evidence type="ECO:0000256" key="1">
    <source>
        <dbReference type="SAM" id="Coils"/>
    </source>
</evidence>
<sequence length="45" mass="5330">MMEVACQLIIAVDLKILEEDEHQLIKQEIRELSNKINALHRRCLE</sequence>
<gene>
    <name evidence="2" type="ordered locus">Cphamn1_1890</name>
</gene>
<reference evidence="2" key="1">
    <citation type="submission" date="2008-06" db="EMBL/GenBank/DDBJ databases">
        <title>Complete sequence of Chlorobium phaeobacteroides BS1.</title>
        <authorList>
            <consortium name="US DOE Joint Genome Institute"/>
            <person name="Lucas S."/>
            <person name="Copeland A."/>
            <person name="Lapidus A."/>
            <person name="Glavina del Rio T."/>
            <person name="Dalin E."/>
            <person name="Tice H."/>
            <person name="Bruce D."/>
            <person name="Goodwin L."/>
            <person name="Pitluck S."/>
            <person name="Schmutz J."/>
            <person name="Larimer F."/>
            <person name="Land M."/>
            <person name="Hauser L."/>
            <person name="Kyrpides N."/>
            <person name="Ovchinnikova G."/>
            <person name="Li T."/>
            <person name="Liu Z."/>
            <person name="Zhao F."/>
            <person name="Overmann J."/>
            <person name="Bryant D.A."/>
            <person name="Richardson P."/>
        </authorList>
    </citation>
    <scope>NUCLEOTIDE SEQUENCE [LARGE SCALE GENOMIC DNA]</scope>
    <source>
        <strain evidence="2">BS1</strain>
    </source>
</reference>